<gene>
    <name evidence="2" type="ORF">BDP55DRAFT_635392</name>
</gene>
<dbReference type="EMBL" id="JAHMHR010000042">
    <property type="protein sequence ID" value="KAK1671975.1"/>
    <property type="molecule type" value="Genomic_DNA"/>
</dbReference>
<dbReference type="Proteomes" id="UP001224890">
    <property type="component" value="Unassembled WGS sequence"/>
</dbReference>
<sequence length="398" mass="44366">MHLNRDLSVVPSNTLYLGYRVQVPGRSRGVDLELLLRLCIPSKCAIPLVAGRELALTELRSNPRPWAVGEVDAESAAVLTYRPATSESRDNLGHTRPGIGIPTTSPHIFPPLGLSIVEAARYWAHVRPNHQGQPPAEAQGEAAVCGSAYSVDSGYVGKKQGSSHRDTNLQQNSYVYIFRERKGKKGENTVPACDNWKDAPQPPKPPPTTMEATLTLFHKLIACANMAVPLQSQRHFSDFGPLTSRQSWMTGNHPHKHRIQDELLLLLSGISRVPVVELRRRMVKDEQQDPIHLYTLKHPSRQSHRLHYPGLEKHTHTHRNQGLAMPSRPILPHAVAVAVARMNIPHKLYQNHMLPMLPHLLATHPYGNNPQATHAQRPTYSYWSPGTAAQHVNPVTFA</sequence>
<name>A0AAJ0AES4_9PEZI</name>
<proteinExistence type="predicted"/>
<reference evidence="2" key="1">
    <citation type="submission" date="2021-06" db="EMBL/GenBank/DDBJ databases">
        <title>Comparative genomics, transcriptomics and evolutionary studies reveal genomic signatures of adaptation to plant cell wall in hemibiotrophic fungi.</title>
        <authorList>
            <consortium name="DOE Joint Genome Institute"/>
            <person name="Baroncelli R."/>
            <person name="Diaz J.F."/>
            <person name="Benocci T."/>
            <person name="Peng M."/>
            <person name="Battaglia E."/>
            <person name="Haridas S."/>
            <person name="Andreopoulos W."/>
            <person name="Labutti K."/>
            <person name="Pangilinan J."/>
            <person name="Floch G.L."/>
            <person name="Makela M.R."/>
            <person name="Henrissat B."/>
            <person name="Grigoriev I.V."/>
            <person name="Crouch J.A."/>
            <person name="De Vries R.P."/>
            <person name="Sukno S.A."/>
            <person name="Thon M.R."/>
        </authorList>
    </citation>
    <scope>NUCLEOTIDE SEQUENCE</scope>
    <source>
        <strain evidence="2">CBS 193.32</strain>
    </source>
</reference>
<feature type="region of interest" description="Disordered" evidence="1">
    <location>
        <begin position="186"/>
        <end position="206"/>
    </location>
</feature>
<dbReference type="GeneID" id="85457299"/>
<dbReference type="RefSeq" id="XP_060425978.1">
    <property type="nucleotide sequence ID" value="XM_060572773.1"/>
</dbReference>
<accession>A0AAJ0AES4</accession>
<comment type="caution">
    <text evidence="2">The sequence shown here is derived from an EMBL/GenBank/DDBJ whole genome shotgun (WGS) entry which is preliminary data.</text>
</comment>
<protein>
    <submittedName>
        <fullName evidence="2">Uncharacterized protein</fullName>
    </submittedName>
</protein>
<evidence type="ECO:0000256" key="1">
    <source>
        <dbReference type="SAM" id="MobiDB-lite"/>
    </source>
</evidence>
<evidence type="ECO:0000313" key="3">
    <source>
        <dbReference type="Proteomes" id="UP001224890"/>
    </source>
</evidence>
<keyword evidence="3" id="KW-1185">Reference proteome</keyword>
<evidence type="ECO:0000313" key="2">
    <source>
        <dbReference type="EMBL" id="KAK1671975.1"/>
    </source>
</evidence>
<organism evidence="2 3">
    <name type="scientific">Colletotrichum godetiae</name>
    <dbReference type="NCBI Taxonomy" id="1209918"/>
    <lineage>
        <taxon>Eukaryota</taxon>
        <taxon>Fungi</taxon>
        <taxon>Dikarya</taxon>
        <taxon>Ascomycota</taxon>
        <taxon>Pezizomycotina</taxon>
        <taxon>Sordariomycetes</taxon>
        <taxon>Hypocreomycetidae</taxon>
        <taxon>Glomerellales</taxon>
        <taxon>Glomerellaceae</taxon>
        <taxon>Colletotrichum</taxon>
        <taxon>Colletotrichum acutatum species complex</taxon>
    </lineage>
</organism>
<dbReference type="AlphaFoldDB" id="A0AAJ0AES4"/>